<dbReference type="InterPro" id="IPR006311">
    <property type="entry name" value="TAT_signal"/>
</dbReference>
<comment type="caution">
    <text evidence="8">The sequence shown here is derived from an EMBL/GenBank/DDBJ whole genome shotgun (WGS) entry which is preliminary data.</text>
</comment>
<dbReference type="Pfam" id="PF00355">
    <property type="entry name" value="Rieske"/>
    <property type="match status" value="1"/>
</dbReference>
<evidence type="ECO:0000256" key="3">
    <source>
        <dbReference type="ARBA" id="ARBA00023004"/>
    </source>
</evidence>
<dbReference type="PROSITE" id="PS51296">
    <property type="entry name" value="RIESKE"/>
    <property type="match status" value="1"/>
</dbReference>
<dbReference type="Proteomes" id="UP001596142">
    <property type="component" value="Unassembled WGS sequence"/>
</dbReference>
<keyword evidence="4" id="KW-0411">Iron-sulfur</keyword>
<keyword evidence="6" id="KW-0472">Membrane</keyword>
<feature type="transmembrane region" description="Helical" evidence="6">
    <location>
        <begin position="12"/>
        <end position="34"/>
    </location>
</feature>
<evidence type="ECO:0000313" key="8">
    <source>
        <dbReference type="EMBL" id="MFC5714237.1"/>
    </source>
</evidence>
<accession>A0ABW0YS88</accession>
<dbReference type="RefSeq" id="WP_385942854.1">
    <property type="nucleotide sequence ID" value="NZ_JBHSOZ010000010.1"/>
</dbReference>
<dbReference type="PANTHER" id="PTHR10134">
    <property type="entry name" value="CYTOCHROME B-C1 COMPLEX SUBUNIT RIESKE, MITOCHONDRIAL"/>
    <property type="match status" value="1"/>
</dbReference>
<keyword evidence="5" id="KW-1015">Disulfide bond</keyword>
<dbReference type="InterPro" id="IPR036922">
    <property type="entry name" value="Rieske_2Fe-2S_sf"/>
</dbReference>
<evidence type="ECO:0000256" key="5">
    <source>
        <dbReference type="ARBA" id="ARBA00023157"/>
    </source>
</evidence>
<reference evidence="9" key="1">
    <citation type="journal article" date="2019" name="Int. J. Syst. Evol. Microbiol.">
        <title>The Global Catalogue of Microorganisms (GCM) 10K type strain sequencing project: providing services to taxonomists for standard genome sequencing and annotation.</title>
        <authorList>
            <consortium name="The Broad Institute Genomics Platform"/>
            <consortium name="The Broad Institute Genome Sequencing Center for Infectious Disease"/>
            <person name="Wu L."/>
            <person name="Ma J."/>
        </authorList>
    </citation>
    <scope>NUCLEOTIDE SEQUENCE [LARGE SCALE GENOMIC DNA]</scope>
    <source>
        <strain evidence="9">CECT 7184</strain>
    </source>
</reference>
<keyword evidence="9" id="KW-1185">Reference proteome</keyword>
<keyword evidence="6" id="KW-1133">Transmembrane helix</keyword>
<keyword evidence="6" id="KW-0812">Transmembrane</keyword>
<keyword evidence="2" id="KW-0479">Metal-binding</keyword>
<evidence type="ECO:0000256" key="6">
    <source>
        <dbReference type="SAM" id="Phobius"/>
    </source>
</evidence>
<dbReference type="PROSITE" id="PS51318">
    <property type="entry name" value="TAT"/>
    <property type="match status" value="1"/>
</dbReference>
<organism evidence="8 9">
    <name type="scientific">Thalassorhabdus alkalitolerans</name>
    <dbReference type="NCBI Taxonomy" id="2282697"/>
    <lineage>
        <taxon>Bacteria</taxon>
        <taxon>Bacillati</taxon>
        <taxon>Bacillota</taxon>
        <taxon>Bacilli</taxon>
        <taxon>Bacillales</taxon>
        <taxon>Bacillaceae</taxon>
        <taxon>Thalassorhabdus</taxon>
    </lineage>
</organism>
<evidence type="ECO:0000313" key="9">
    <source>
        <dbReference type="Proteomes" id="UP001596142"/>
    </source>
</evidence>
<dbReference type="Gene3D" id="2.102.10.10">
    <property type="entry name" value="Rieske [2Fe-2S] iron-sulphur domain"/>
    <property type="match status" value="1"/>
</dbReference>
<dbReference type="SUPFAM" id="SSF50022">
    <property type="entry name" value="ISP domain"/>
    <property type="match status" value="1"/>
</dbReference>
<evidence type="ECO:0000256" key="4">
    <source>
        <dbReference type="ARBA" id="ARBA00023014"/>
    </source>
</evidence>
<proteinExistence type="predicted"/>
<evidence type="ECO:0000256" key="1">
    <source>
        <dbReference type="ARBA" id="ARBA00022714"/>
    </source>
</evidence>
<keyword evidence="1" id="KW-0001">2Fe-2S</keyword>
<dbReference type="InterPro" id="IPR017941">
    <property type="entry name" value="Rieske_2Fe-2S"/>
</dbReference>
<gene>
    <name evidence="8" type="ORF">ACFPU1_15915</name>
</gene>
<evidence type="ECO:0000259" key="7">
    <source>
        <dbReference type="PROSITE" id="PS51296"/>
    </source>
</evidence>
<feature type="domain" description="Rieske" evidence="7">
    <location>
        <begin position="89"/>
        <end position="159"/>
    </location>
</feature>
<evidence type="ECO:0000256" key="2">
    <source>
        <dbReference type="ARBA" id="ARBA00022723"/>
    </source>
</evidence>
<dbReference type="CDD" id="cd03467">
    <property type="entry name" value="Rieske"/>
    <property type="match status" value="1"/>
</dbReference>
<dbReference type="InterPro" id="IPR014349">
    <property type="entry name" value="Rieske_Fe-S_prot"/>
</dbReference>
<protein>
    <submittedName>
        <fullName evidence="8">Ubiquinol-cytochrome c reductase iron-sulfur subunit</fullName>
    </submittedName>
</protein>
<keyword evidence="3" id="KW-0408">Iron</keyword>
<dbReference type="EMBL" id="JBHSOZ010000010">
    <property type="protein sequence ID" value="MFC5714237.1"/>
    <property type="molecule type" value="Genomic_DNA"/>
</dbReference>
<name>A0ABW0YS88_9BACI</name>
<sequence length="166" mass="18759">MSEKNHNVSRRQFLTYTLTGVGGFMAAGMLLPMARFAIDPVLQVGAEGDFIAVAEVDELTEEPQRFDFSFEQEDGWYTSETTNTAWIYQEGDEIVALSPICTHLGCTVNWEGSDDYPEHFYCPCHFGLFEKDGTNVPGRPPTEPLHRYELEVRDGTVYLGRPEPQI</sequence>